<evidence type="ECO:0000256" key="2">
    <source>
        <dbReference type="ARBA" id="ARBA00023242"/>
    </source>
</evidence>
<organism evidence="4 5">
    <name type="scientific">Gnathostoma spinigerum</name>
    <dbReference type="NCBI Taxonomy" id="75299"/>
    <lineage>
        <taxon>Eukaryota</taxon>
        <taxon>Metazoa</taxon>
        <taxon>Ecdysozoa</taxon>
        <taxon>Nematoda</taxon>
        <taxon>Chromadorea</taxon>
        <taxon>Rhabditida</taxon>
        <taxon>Spirurina</taxon>
        <taxon>Gnathostomatomorpha</taxon>
        <taxon>Gnathostomatoidea</taxon>
        <taxon>Gnathostomatidae</taxon>
        <taxon>Gnathostoma</taxon>
    </lineage>
</organism>
<evidence type="ECO:0000313" key="5">
    <source>
        <dbReference type="Proteomes" id="UP001608902"/>
    </source>
</evidence>
<dbReference type="PANTHER" id="PTHR15502:SF7">
    <property type="entry name" value="CALCINEURIN-BINDING PROTEIN CABIN-1"/>
    <property type="match status" value="1"/>
</dbReference>
<feature type="compositionally biased region" description="Basic and acidic residues" evidence="3">
    <location>
        <begin position="9"/>
        <end position="19"/>
    </location>
</feature>
<dbReference type="InterPro" id="IPR033053">
    <property type="entry name" value="Hir3/CABIN1"/>
</dbReference>
<accession>A0ABD6EC05</accession>
<gene>
    <name evidence="4" type="ORF">AB6A40_000931</name>
</gene>
<keyword evidence="5" id="KW-1185">Reference proteome</keyword>
<comment type="caution">
    <text evidence="4">The sequence shown here is derived from an EMBL/GenBank/DDBJ whole genome shotgun (WGS) entry which is preliminary data.</text>
</comment>
<feature type="region of interest" description="Disordered" evidence="3">
    <location>
        <begin position="1"/>
        <end position="22"/>
    </location>
</feature>
<evidence type="ECO:0000256" key="1">
    <source>
        <dbReference type="ARBA" id="ARBA00004123"/>
    </source>
</evidence>
<keyword evidence="2" id="KW-0539">Nucleus</keyword>
<dbReference type="GO" id="GO:0005634">
    <property type="term" value="C:nucleus"/>
    <property type="evidence" value="ECO:0007669"/>
    <property type="project" value="UniProtKB-SubCell"/>
</dbReference>
<proteinExistence type="predicted"/>
<evidence type="ECO:0000256" key="3">
    <source>
        <dbReference type="SAM" id="MobiDB-lite"/>
    </source>
</evidence>
<evidence type="ECO:0008006" key="6">
    <source>
        <dbReference type="Google" id="ProtNLM"/>
    </source>
</evidence>
<protein>
    <recommendedName>
        <fullName evidence="6">Nuclear pore protein</fullName>
    </recommendedName>
</protein>
<dbReference type="AlphaFoldDB" id="A0ABD6EC05"/>
<evidence type="ECO:0000313" key="4">
    <source>
        <dbReference type="EMBL" id="MFH4974222.1"/>
    </source>
</evidence>
<dbReference type="PANTHER" id="PTHR15502">
    <property type="entry name" value="CALCINEURIN-BINDING PROTEIN CABIN 1-RELATED"/>
    <property type="match status" value="1"/>
</dbReference>
<reference evidence="4 5" key="1">
    <citation type="submission" date="2024-08" db="EMBL/GenBank/DDBJ databases">
        <title>Gnathostoma spinigerum genome.</title>
        <authorList>
            <person name="Gonzalez-Bertolin B."/>
            <person name="Monzon S."/>
            <person name="Zaballos A."/>
            <person name="Jimenez P."/>
            <person name="Dekumyoy P."/>
            <person name="Varona S."/>
            <person name="Cuesta I."/>
            <person name="Sumanam S."/>
            <person name="Adisakwattana P."/>
            <person name="Gasser R.B."/>
            <person name="Hernandez-Gonzalez A."/>
            <person name="Young N.D."/>
            <person name="Perteguer M.J."/>
        </authorList>
    </citation>
    <scope>NUCLEOTIDE SEQUENCE [LARGE SCALE GENOMIC DNA]</scope>
    <source>
        <strain evidence="4">AL3</strain>
        <tissue evidence="4">Liver</tissue>
    </source>
</reference>
<sequence length="642" mass="74004">MCPSRRKRQLEEHGGDHNYEPTSSDAQWILPLFLPDYMPNPEDALSFYSDLVEVITKKFSPFLQPTEEEQEKLSEFEIFLQRNDVNRDWPRCQKSDDNRSKIFYLLTLNAYRNGRAEEAVKNAKLFLINARPEIETRLLVSCWTILAFTGITTLFSLDEADLVTQYPSGIFPFRMALFFNGGDHQLILNFGSALYQIRSKIGRFVSRLADDDIRVRHVDRHLDALLLESQECMTKCLSLLEDGDVDKWTCCYFLGKIAEKRSDPVDKVLHYYYEAARQLEASGVQYPQRINAKRQDYVEAVELHYRAHACLVKWLLECEGREWTRGELVSMHTFAVGFRSHGVCRSNMQHDSFDISPEVRELVEDLIHDIVLQQRGTDDVEIVVDDVVERVALRETNLRLCKAAFTVCIQRFLHYKALYRLAQLAINDGDFERASFLLFDKLLTRKKSNFNGDNIFENITFISHKDLDRGDSTQFHIYRLTLLALNVASLRGDISSLTSIVRSLCTLYVSGNIDYLLFPDTVSLYRNAIRRLSICVGQYAKTGNVCATTLLSLYDLYRYFQKCSAAHPEKSQDVFCGMLMNMIARLSKTRSGYVEGMEPIDYCKDLQAAIRQRHKRRARSPVIQGLCKVIRTSVGTARSNVE</sequence>
<dbReference type="Proteomes" id="UP001608902">
    <property type="component" value="Unassembled WGS sequence"/>
</dbReference>
<name>A0ABD6EC05_9BILA</name>
<dbReference type="EMBL" id="JBGFUD010000300">
    <property type="protein sequence ID" value="MFH4974222.1"/>
    <property type="molecule type" value="Genomic_DNA"/>
</dbReference>
<comment type="subcellular location">
    <subcellularLocation>
        <location evidence="1">Nucleus</location>
    </subcellularLocation>
</comment>